<protein>
    <submittedName>
        <fullName evidence="1">Uncharacterized protein</fullName>
    </submittedName>
</protein>
<dbReference type="EMBL" id="JAULUE010002046">
    <property type="protein sequence ID" value="KAK5914820.1"/>
    <property type="molecule type" value="Genomic_DNA"/>
</dbReference>
<sequence length="76" mass="8323">MLGAEFSCRDANRKLTVVSWELGDDDFKAFISTALCTHTSPLTHLLHISLHHTAADPTAQACLENTAVQERLDGET</sequence>
<accession>A0AAN8D6Z8</accession>
<proteinExistence type="predicted"/>
<dbReference type="AlphaFoldDB" id="A0AAN8D6Z8"/>
<name>A0AAN8D6Z8_9TELE</name>
<evidence type="ECO:0000313" key="1">
    <source>
        <dbReference type="EMBL" id="KAK5914820.1"/>
    </source>
</evidence>
<keyword evidence="2" id="KW-1185">Reference proteome</keyword>
<comment type="caution">
    <text evidence="1">The sequence shown here is derived from an EMBL/GenBank/DDBJ whole genome shotgun (WGS) entry which is preliminary data.</text>
</comment>
<gene>
    <name evidence="1" type="ORF">CesoFtcFv8_000469</name>
</gene>
<evidence type="ECO:0000313" key="2">
    <source>
        <dbReference type="Proteomes" id="UP001335648"/>
    </source>
</evidence>
<organism evidence="1 2">
    <name type="scientific">Champsocephalus esox</name>
    <name type="common">pike icefish</name>
    <dbReference type="NCBI Taxonomy" id="159716"/>
    <lineage>
        <taxon>Eukaryota</taxon>
        <taxon>Metazoa</taxon>
        <taxon>Chordata</taxon>
        <taxon>Craniata</taxon>
        <taxon>Vertebrata</taxon>
        <taxon>Euteleostomi</taxon>
        <taxon>Actinopterygii</taxon>
        <taxon>Neopterygii</taxon>
        <taxon>Teleostei</taxon>
        <taxon>Neoteleostei</taxon>
        <taxon>Acanthomorphata</taxon>
        <taxon>Eupercaria</taxon>
        <taxon>Perciformes</taxon>
        <taxon>Notothenioidei</taxon>
        <taxon>Channichthyidae</taxon>
        <taxon>Champsocephalus</taxon>
    </lineage>
</organism>
<dbReference type="Proteomes" id="UP001335648">
    <property type="component" value="Unassembled WGS sequence"/>
</dbReference>
<reference evidence="1 2" key="1">
    <citation type="journal article" date="2023" name="Mol. Biol. Evol.">
        <title>Genomics of Secondarily Temperate Adaptation in the Only Non-Antarctic Icefish.</title>
        <authorList>
            <person name="Rivera-Colon A.G."/>
            <person name="Rayamajhi N."/>
            <person name="Minhas B.F."/>
            <person name="Madrigal G."/>
            <person name="Bilyk K.T."/>
            <person name="Yoon V."/>
            <person name="Hune M."/>
            <person name="Gregory S."/>
            <person name="Cheng C.H.C."/>
            <person name="Catchen J.M."/>
        </authorList>
    </citation>
    <scope>NUCLEOTIDE SEQUENCE [LARGE SCALE GENOMIC DNA]</scope>
    <source>
        <strain evidence="1">JC2023a</strain>
    </source>
</reference>